<gene>
    <name evidence="1" type="ORF">G3A56_07230</name>
</gene>
<protein>
    <submittedName>
        <fullName evidence="1">Uncharacterized protein</fullName>
    </submittedName>
</protein>
<proteinExistence type="predicted"/>
<keyword evidence="2" id="KW-1185">Reference proteome</keyword>
<dbReference type="RefSeq" id="WP_035241019.1">
    <property type="nucleotide sequence ID" value="NZ_CP048632.1"/>
</dbReference>
<dbReference type="EMBL" id="CP048632">
    <property type="protein sequence ID" value="QIB37808.1"/>
    <property type="molecule type" value="Genomic_DNA"/>
</dbReference>
<dbReference type="KEGG" id="roy:G3A56_07230"/>
<name>A0A7L5BG50_9HYPH</name>
<evidence type="ECO:0000313" key="2">
    <source>
        <dbReference type="Proteomes" id="UP000464865"/>
    </source>
</evidence>
<dbReference type="Proteomes" id="UP000464865">
    <property type="component" value="Chromosome M15-11"/>
</dbReference>
<dbReference type="AlphaFoldDB" id="A0A7L5BG50"/>
<sequence length="92" mass="9512">MRETRVENPTTPEAFSQAMGELGIAFPLACSQQDMGVLLDADGEELLTVDSAGVMPDEIVALLVANIAMVLNNAAGHTARAALVSVEQGGAE</sequence>
<organism evidence="1 2">
    <name type="scientific">Rhizobium oryzihabitans</name>
    <dbReference type="NCBI Taxonomy" id="2267833"/>
    <lineage>
        <taxon>Bacteria</taxon>
        <taxon>Pseudomonadati</taxon>
        <taxon>Pseudomonadota</taxon>
        <taxon>Alphaproteobacteria</taxon>
        <taxon>Hyphomicrobiales</taxon>
        <taxon>Rhizobiaceae</taxon>
        <taxon>Rhizobium/Agrobacterium group</taxon>
        <taxon>Rhizobium</taxon>
    </lineage>
</organism>
<evidence type="ECO:0000313" key="1">
    <source>
        <dbReference type="EMBL" id="QIB37808.1"/>
    </source>
</evidence>
<accession>A0A7L5BG50</accession>
<reference evidence="1 2" key="1">
    <citation type="submission" date="2020-02" db="EMBL/GenBank/DDBJ databases">
        <title>Plant-Promoting Endophytic Bacterium Rhizobium oryzihabitans sp. nov., Isolated from the Root of Rice.</title>
        <authorList>
            <person name="zhao J."/>
            <person name="Zhang G."/>
        </authorList>
    </citation>
    <scope>NUCLEOTIDE SEQUENCE [LARGE SCALE GENOMIC DNA]</scope>
    <source>
        <strain evidence="1 2">M15</strain>
    </source>
</reference>